<dbReference type="CDD" id="cd22249">
    <property type="entry name" value="UDM1_RNF168_RNF169-like"/>
    <property type="match status" value="1"/>
</dbReference>
<keyword evidence="9" id="KW-0862">Zinc</keyword>
<accession>A0AAD9NEY3</accession>
<dbReference type="SMART" id="SM00184">
    <property type="entry name" value="RING"/>
    <property type="match status" value="1"/>
</dbReference>
<evidence type="ECO:0000256" key="9">
    <source>
        <dbReference type="ARBA" id="ARBA00022833"/>
    </source>
</evidence>
<dbReference type="GO" id="GO:0005634">
    <property type="term" value="C:nucleus"/>
    <property type="evidence" value="ECO:0007669"/>
    <property type="project" value="UniProtKB-SubCell"/>
</dbReference>
<keyword evidence="15" id="KW-1185">Reference proteome</keyword>
<keyword evidence="8" id="KW-0833">Ubl conjugation pathway</keyword>
<evidence type="ECO:0000256" key="1">
    <source>
        <dbReference type="ARBA" id="ARBA00000900"/>
    </source>
</evidence>
<evidence type="ECO:0000256" key="12">
    <source>
        <dbReference type="SAM" id="Coils"/>
    </source>
</evidence>
<dbReference type="PROSITE" id="PS50089">
    <property type="entry name" value="ZF_RING_2"/>
    <property type="match status" value="1"/>
</dbReference>
<evidence type="ECO:0000256" key="6">
    <source>
        <dbReference type="ARBA" id="ARBA00022763"/>
    </source>
</evidence>
<comment type="caution">
    <text evidence="14">The sequence shown here is derived from an EMBL/GenBank/DDBJ whole genome shotgun (WGS) entry which is preliminary data.</text>
</comment>
<evidence type="ECO:0000256" key="3">
    <source>
        <dbReference type="ARBA" id="ARBA00012483"/>
    </source>
</evidence>
<keyword evidence="4" id="KW-0808">Transferase</keyword>
<evidence type="ECO:0000256" key="7">
    <source>
        <dbReference type="ARBA" id="ARBA00022771"/>
    </source>
</evidence>
<dbReference type="GO" id="GO:0008270">
    <property type="term" value="F:zinc ion binding"/>
    <property type="evidence" value="ECO:0007669"/>
    <property type="project" value="UniProtKB-KW"/>
</dbReference>
<keyword evidence="6" id="KW-0227">DNA damage</keyword>
<proteinExistence type="predicted"/>
<comment type="catalytic activity">
    <reaction evidence="1">
        <text>S-ubiquitinyl-[E2 ubiquitin-conjugating enzyme]-L-cysteine + [acceptor protein]-L-lysine = [E2 ubiquitin-conjugating enzyme]-L-cysteine + N(6)-ubiquitinyl-[acceptor protein]-L-lysine.</text>
        <dbReference type="EC" id="2.3.2.27"/>
    </reaction>
</comment>
<dbReference type="Gene3D" id="3.30.40.10">
    <property type="entry name" value="Zinc/RING finger domain, C3HC4 (zinc finger)"/>
    <property type="match status" value="1"/>
</dbReference>
<dbReference type="GO" id="GO:0061630">
    <property type="term" value="F:ubiquitin protein ligase activity"/>
    <property type="evidence" value="ECO:0007669"/>
    <property type="project" value="UniProtKB-EC"/>
</dbReference>
<dbReference type="SUPFAM" id="SSF57850">
    <property type="entry name" value="RING/U-box"/>
    <property type="match status" value="1"/>
</dbReference>
<dbReference type="GO" id="GO:0035861">
    <property type="term" value="C:site of double-strand break"/>
    <property type="evidence" value="ECO:0007669"/>
    <property type="project" value="TreeGrafter"/>
</dbReference>
<reference evidence="14" key="1">
    <citation type="journal article" date="2023" name="Mol. Biol. Evol.">
        <title>Third-Generation Sequencing Reveals the Adaptive Role of the Epigenome in Three Deep-Sea Polychaetes.</title>
        <authorList>
            <person name="Perez M."/>
            <person name="Aroh O."/>
            <person name="Sun Y."/>
            <person name="Lan Y."/>
            <person name="Juniper S.K."/>
            <person name="Young C.R."/>
            <person name="Angers B."/>
            <person name="Qian P.Y."/>
        </authorList>
    </citation>
    <scope>NUCLEOTIDE SEQUENCE</scope>
    <source>
        <strain evidence="14">P08H-3</strain>
    </source>
</reference>
<gene>
    <name evidence="14" type="ORF">LSH36_24g05004</name>
</gene>
<keyword evidence="10" id="KW-0539">Nucleus</keyword>
<organism evidence="14 15">
    <name type="scientific">Paralvinella palmiformis</name>
    <dbReference type="NCBI Taxonomy" id="53620"/>
    <lineage>
        <taxon>Eukaryota</taxon>
        <taxon>Metazoa</taxon>
        <taxon>Spiralia</taxon>
        <taxon>Lophotrochozoa</taxon>
        <taxon>Annelida</taxon>
        <taxon>Polychaeta</taxon>
        <taxon>Sedentaria</taxon>
        <taxon>Canalipalpata</taxon>
        <taxon>Terebellida</taxon>
        <taxon>Terebelliformia</taxon>
        <taxon>Alvinellidae</taxon>
        <taxon>Paralvinella</taxon>
    </lineage>
</organism>
<evidence type="ECO:0000256" key="11">
    <source>
        <dbReference type="PROSITE-ProRule" id="PRU00175"/>
    </source>
</evidence>
<dbReference type="Proteomes" id="UP001208570">
    <property type="component" value="Unassembled WGS sequence"/>
</dbReference>
<evidence type="ECO:0000313" key="14">
    <source>
        <dbReference type="EMBL" id="KAK2167767.1"/>
    </source>
</evidence>
<dbReference type="InterPro" id="IPR013083">
    <property type="entry name" value="Znf_RING/FYVE/PHD"/>
</dbReference>
<dbReference type="InterPro" id="IPR001841">
    <property type="entry name" value="Znf_RING"/>
</dbReference>
<dbReference type="PANTHER" id="PTHR23328:SF0">
    <property type="entry name" value="RING-TYPE DOMAIN-CONTAINING PROTEIN"/>
    <property type="match status" value="1"/>
</dbReference>
<keyword evidence="12" id="KW-0175">Coiled coil</keyword>
<evidence type="ECO:0000256" key="8">
    <source>
        <dbReference type="ARBA" id="ARBA00022786"/>
    </source>
</evidence>
<evidence type="ECO:0000256" key="2">
    <source>
        <dbReference type="ARBA" id="ARBA00004123"/>
    </source>
</evidence>
<dbReference type="EC" id="2.3.2.27" evidence="3"/>
<dbReference type="InterPro" id="IPR051657">
    <property type="entry name" value="RNF168/RNF169_E3_ubiq-ligase"/>
</dbReference>
<protein>
    <recommendedName>
        <fullName evidence="3">RING-type E3 ubiquitin transferase</fullName>
        <ecNumber evidence="3">2.3.2.27</ecNumber>
    </recommendedName>
</protein>
<dbReference type="GO" id="GO:0006302">
    <property type="term" value="P:double-strand break repair"/>
    <property type="evidence" value="ECO:0007669"/>
    <property type="project" value="TreeGrafter"/>
</dbReference>
<feature type="coiled-coil region" evidence="12">
    <location>
        <begin position="137"/>
        <end position="174"/>
    </location>
</feature>
<keyword evidence="7 11" id="KW-0863">Zinc-finger</keyword>
<evidence type="ECO:0000256" key="10">
    <source>
        <dbReference type="ARBA" id="ARBA00023242"/>
    </source>
</evidence>
<comment type="subcellular location">
    <subcellularLocation>
        <location evidence="2">Nucleus</location>
    </subcellularLocation>
</comment>
<feature type="domain" description="RING-type" evidence="13">
    <location>
        <begin position="18"/>
        <end position="57"/>
    </location>
</feature>
<dbReference type="Pfam" id="PF00097">
    <property type="entry name" value="zf-C3HC4"/>
    <property type="match status" value="1"/>
</dbReference>
<dbReference type="EMBL" id="JAODUP010000024">
    <property type="protein sequence ID" value="KAK2167767.1"/>
    <property type="molecule type" value="Genomic_DNA"/>
</dbReference>
<dbReference type="GO" id="GO:0031491">
    <property type="term" value="F:nucleosome binding"/>
    <property type="evidence" value="ECO:0007669"/>
    <property type="project" value="TreeGrafter"/>
</dbReference>
<evidence type="ECO:0000256" key="4">
    <source>
        <dbReference type="ARBA" id="ARBA00022679"/>
    </source>
</evidence>
<name>A0AAD9NEY3_9ANNE</name>
<evidence type="ECO:0000256" key="5">
    <source>
        <dbReference type="ARBA" id="ARBA00022723"/>
    </source>
</evidence>
<sequence length="209" mass="24481">MASDSKGLRKLRFSECTCPVCLCILIKPVTFPCGHELCITCFNQHVMKASLLCPLCRVRISVWVRRATRQNQLVNEKRWEEIQNAFPEKVKNRLEEKEEDEIDDDFEGDYYVPQIAEPGEVRKEFEEQKGLVDKDWLSRQREEEEASRRLIAELMDEEAKREEQERKDAELAAALNKQINEVCVYWLSSLNVCLCYLYTVHLATKTNCN</sequence>
<dbReference type="PANTHER" id="PTHR23328">
    <property type="entry name" value="RING-TYPE DOMAIN-CONTAINING PROTEIN"/>
    <property type="match status" value="1"/>
</dbReference>
<dbReference type="InterPro" id="IPR018957">
    <property type="entry name" value="Znf_C3HC4_RING-type"/>
</dbReference>
<keyword evidence="5" id="KW-0479">Metal-binding</keyword>
<evidence type="ECO:0000259" key="13">
    <source>
        <dbReference type="PROSITE" id="PS50089"/>
    </source>
</evidence>
<dbReference type="AlphaFoldDB" id="A0AAD9NEY3"/>
<evidence type="ECO:0000313" key="15">
    <source>
        <dbReference type="Proteomes" id="UP001208570"/>
    </source>
</evidence>